<evidence type="ECO:0000313" key="3">
    <source>
        <dbReference type="Proteomes" id="UP000264006"/>
    </source>
</evidence>
<dbReference type="InterPro" id="IPR002937">
    <property type="entry name" value="Amino_oxidase"/>
</dbReference>
<organism evidence="2 3">
    <name type="scientific">Euzebya pacifica</name>
    <dbReference type="NCBI Taxonomy" id="1608957"/>
    <lineage>
        <taxon>Bacteria</taxon>
        <taxon>Bacillati</taxon>
        <taxon>Actinomycetota</taxon>
        <taxon>Nitriliruptoria</taxon>
        <taxon>Euzebyales</taxon>
    </lineage>
</organism>
<feature type="domain" description="Amine oxidase" evidence="1">
    <location>
        <begin position="245"/>
        <end position="408"/>
    </location>
</feature>
<dbReference type="KEGG" id="euz:DVS28_a4886"/>
<dbReference type="AlphaFoldDB" id="A0A346Y4Z6"/>
<protein>
    <submittedName>
        <fullName evidence="2">Amine oxidase</fullName>
    </submittedName>
</protein>
<dbReference type="InterPro" id="IPR006311">
    <property type="entry name" value="TAT_signal"/>
</dbReference>
<feature type="domain" description="Amine oxidase" evidence="1">
    <location>
        <begin position="128"/>
        <end position="213"/>
    </location>
</feature>
<dbReference type="RefSeq" id="WP_216826264.1">
    <property type="nucleotide sequence ID" value="NZ_CP031165.1"/>
</dbReference>
<dbReference type="GO" id="GO:0016491">
    <property type="term" value="F:oxidoreductase activity"/>
    <property type="evidence" value="ECO:0007669"/>
    <property type="project" value="InterPro"/>
</dbReference>
<dbReference type="EMBL" id="CP031165">
    <property type="protein sequence ID" value="AXV09543.1"/>
    <property type="molecule type" value="Genomic_DNA"/>
</dbReference>
<dbReference type="PANTHER" id="PTHR10742:SF410">
    <property type="entry name" value="LYSINE-SPECIFIC HISTONE DEMETHYLASE 2"/>
    <property type="match status" value="1"/>
</dbReference>
<dbReference type="SUPFAM" id="SSF51905">
    <property type="entry name" value="FAD/NAD(P)-binding domain"/>
    <property type="match status" value="2"/>
</dbReference>
<evidence type="ECO:0000313" key="2">
    <source>
        <dbReference type="EMBL" id="AXV09543.1"/>
    </source>
</evidence>
<reference evidence="2 3" key="1">
    <citation type="submission" date="2018-09" db="EMBL/GenBank/DDBJ databases">
        <title>Complete genome sequence of Euzebya sp. DY32-46 isolated from seawater of Pacific Ocean.</title>
        <authorList>
            <person name="Xu L."/>
            <person name="Wu Y.-H."/>
            <person name="Xu X.-W."/>
        </authorList>
    </citation>
    <scope>NUCLEOTIDE SEQUENCE [LARGE SCALE GENOMIC DNA]</scope>
    <source>
        <strain evidence="2 3">DY32-46</strain>
    </source>
</reference>
<sequence length="408" mass="42120">MTAPSWTRRQMLRTALAAGGVLLGGCAEEVVEPRTGRPVTQPTAARVTRWAADPLAGGSYSFLAVGSTPEDREILRTPIGDTLVIAGEAVHEDYPATVHGALLSGVDAAELAYEADAGRVVVIGAGAAGLAAAATLVEEDIDVVVLEARDRIGGRVWTDHSLGFPVDLGASWIHGTRGNPLTDLAEDAAVDLHEFDYDGADRHELDTDDGTAEAAASLERDLGADLDDVSPDAAGEGDALGGGDALVPAGYLTLLEVLEEAIDDLRLGAPVTDVVHGPDGVVVAGPWGRIEADGVIVTVPLGVLKAGSITFDPPLPAATRGAIDRLGMGVLDKAVLVFDEPFWPEDVAGIRIVGTTDGEWAEWVNLLPVNGRPALMGFNAGSTARRLATLDDGAVVASALDTLRAAYG</sequence>
<dbReference type="Gene3D" id="3.50.50.60">
    <property type="entry name" value="FAD/NAD(P)-binding domain"/>
    <property type="match status" value="3"/>
</dbReference>
<accession>A0A346Y4Z6</accession>
<gene>
    <name evidence="2" type="ORF">DVS28_a4886</name>
</gene>
<name>A0A346Y4Z6_9ACTN</name>
<feature type="domain" description="Amine oxidase" evidence="1">
    <location>
        <begin position="39"/>
        <end position="110"/>
    </location>
</feature>
<dbReference type="PROSITE" id="PS51318">
    <property type="entry name" value="TAT"/>
    <property type="match status" value="1"/>
</dbReference>
<evidence type="ECO:0000259" key="1">
    <source>
        <dbReference type="Pfam" id="PF01593"/>
    </source>
</evidence>
<keyword evidence="3" id="KW-1185">Reference proteome</keyword>
<dbReference type="Gene3D" id="3.90.660.10">
    <property type="match status" value="1"/>
</dbReference>
<dbReference type="SUPFAM" id="SSF54373">
    <property type="entry name" value="FAD-linked reductases, C-terminal domain"/>
    <property type="match status" value="1"/>
</dbReference>
<dbReference type="InterPro" id="IPR036188">
    <property type="entry name" value="FAD/NAD-bd_sf"/>
</dbReference>
<dbReference type="Pfam" id="PF01593">
    <property type="entry name" value="Amino_oxidase"/>
    <property type="match status" value="3"/>
</dbReference>
<dbReference type="InterPro" id="IPR050281">
    <property type="entry name" value="Flavin_monoamine_oxidase"/>
</dbReference>
<proteinExistence type="predicted"/>
<dbReference type="PANTHER" id="PTHR10742">
    <property type="entry name" value="FLAVIN MONOAMINE OXIDASE"/>
    <property type="match status" value="1"/>
</dbReference>
<dbReference type="Proteomes" id="UP000264006">
    <property type="component" value="Chromosome"/>
</dbReference>